<dbReference type="RefSeq" id="WP_094723027.1">
    <property type="nucleotide sequence ID" value="NZ_MWWS01000005.1"/>
</dbReference>
<protein>
    <submittedName>
        <fullName evidence="5">Polysaccharide biosynthesis protein</fullName>
    </submittedName>
</protein>
<dbReference type="PANTHER" id="PTHR45947:SF3">
    <property type="entry name" value="SULFOQUINOVOSYL TRANSFERASE SQD2"/>
    <property type="match status" value="1"/>
</dbReference>
<dbReference type="Pfam" id="PF13439">
    <property type="entry name" value="Glyco_transf_4"/>
    <property type="match status" value="1"/>
</dbReference>
<dbReference type="Gene3D" id="3.40.50.2000">
    <property type="entry name" value="Glycogen Phosphorylase B"/>
    <property type="match status" value="2"/>
</dbReference>
<keyword evidence="1" id="KW-0328">Glycosyltransferase</keyword>
<dbReference type="InterPro" id="IPR050194">
    <property type="entry name" value="Glycosyltransferase_grp1"/>
</dbReference>
<dbReference type="InterPro" id="IPR001296">
    <property type="entry name" value="Glyco_trans_1"/>
</dbReference>
<evidence type="ECO:0000313" key="6">
    <source>
        <dbReference type="Proteomes" id="UP000216004"/>
    </source>
</evidence>
<dbReference type="InterPro" id="IPR028098">
    <property type="entry name" value="Glyco_trans_4-like_N"/>
</dbReference>
<dbReference type="GO" id="GO:1901137">
    <property type="term" value="P:carbohydrate derivative biosynthetic process"/>
    <property type="evidence" value="ECO:0007669"/>
    <property type="project" value="UniProtKB-ARBA"/>
</dbReference>
<dbReference type="PANTHER" id="PTHR45947">
    <property type="entry name" value="SULFOQUINOVOSYL TRANSFERASE SQD2"/>
    <property type="match status" value="1"/>
</dbReference>
<organism evidence="5 6">
    <name type="scientific">Bombiscardovia coagulans</name>
    <dbReference type="NCBI Taxonomy" id="686666"/>
    <lineage>
        <taxon>Bacteria</taxon>
        <taxon>Bacillati</taxon>
        <taxon>Actinomycetota</taxon>
        <taxon>Actinomycetes</taxon>
        <taxon>Bifidobacteriales</taxon>
        <taxon>Bifidobacteriaceae</taxon>
        <taxon>Bombiscardovia</taxon>
    </lineage>
</organism>
<dbReference type="SUPFAM" id="SSF53756">
    <property type="entry name" value="UDP-Glycosyltransferase/glycogen phosphorylase"/>
    <property type="match status" value="1"/>
</dbReference>
<evidence type="ECO:0000313" key="5">
    <source>
        <dbReference type="EMBL" id="OZG49202.1"/>
    </source>
</evidence>
<accession>A0A261EQS3</accession>
<dbReference type="EMBL" id="MWWS01000005">
    <property type="protein sequence ID" value="OZG49202.1"/>
    <property type="molecule type" value="Genomic_DNA"/>
</dbReference>
<dbReference type="CDD" id="cd03812">
    <property type="entry name" value="GT4_CapH-like"/>
    <property type="match status" value="1"/>
</dbReference>
<keyword evidence="6" id="KW-1185">Reference proteome</keyword>
<evidence type="ECO:0000259" key="3">
    <source>
        <dbReference type="Pfam" id="PF00534"/>
    </source>
</evidence>
<name>A0A261EQS3_9BIFI</name>
<comment type="caution">
    <text evidence="5">The sequence shown here is derived from an EMBL/GenBank/DDBJ whole genome shotgun (WGS) entry which is preliminary data.</text>
</comment>
<keyword evidence="2" id="KW-0808">Transferase</keyword>
<reference evidence="5 6" key="1">
    <citation type="journal article" date="2017" name="BMC Genomics">
        <title>Comparative genomic and phylogenomic analyses of the Bifidobacteriaceae family.</title>
        <authorList>
            <person name="Lugli G.A."/>
            <person name="Milani C."/>
            <person name="Turroni F."/>
            <person name="Duranti S."/>
            <person name="Mancabelli L."/>
            <person name="Mangifesta M."/>
            <person name="Ferrario C."/>
            <person name="Modesto M."/>
            <person name="Mattarelli P."/>
            <person name="Jiri K."/>
            <person name="van Sinderen D."/>
            <person name="Ventura M."/>
        </authorList>
    </citation>
    <scope>NUCLEOTIDE SEQUENCE [LARGE SCALE GENOMIC DNA]</scope>
    <source>
        <strain evidence="5 6">DSM 22924</strain>
    </source>
</reference>
<evidence type="ECO:0000259" key="4">
    <source>
        <dbReference type="Pfam" id="PF13439"/>
    </source>
</evidence>
<proteinExistence type="predicted"/>
<evidence type="ECO:0000256" key="1">
    <source>
        <dbReference type="ARBA" id="ARBA00022676"/>
    </source>
</evidence>
<gene>
    <name evidence="5" type="ORF">BOCO_1011</name>
</gene>
<dbReference type="Pfam" id="PF00534">
    <property type="entry name" value="Glycos_transf_1"/>
    <property type="match status" value="1"/>
</dbReference>
<dbReference type="GO" id="GO:0016758">
    <property type="term" value="F:hexosyltransferase activity"/>
    <property type="evidence" value="ECO:0007669"/>
    <property type="project" value="TreeGrafter"/>
</dbReference>
<sequence length="387" mass="43375">MTKPLHVAQVMGHMSGGGVEQVIMNYYRHIDRSKIQFDFIVDSDSKYIPMEEIKSLNGSIYVVPPYKNLVSYIYACEQIFSKIKPTIVHSNLNSLSVFPLAAAKHAQIPIRIAHCHTVASPIQSENLKAFIKESLKHFSKIYPTHLAACSKSAGEWLFGEKTYNSGKVRIIKNAIDIEKFSFSSQVRKQKREELGIPPHQIVVGQVGRLCKVKNQLFTVKIFAEFLKENPEAVLVIAGDGELRSTLEDKVAALGIENNVRLLGMRTDISELYQAFDVLMFPSMYEGLGLTAIEAQSSGLPVLSSSNLPEDVYVIPELLYPLSLDEPISAWVDNLRKATVYGRTKRSNKELTFRRKLILQNAGYDINKNSQALASWYLSIAGNNFVSM</sequence>
<feature type="domain" description="Glycosyl transferase family 1" evidence="3">
    <location>
        <begin position="187"/>
        <end position="308"/>
    </location>
</feature>
<evidence type="ECO:0000256" key="2">
    <source>
        <dbReference type="ARBA" id="ARBA00022679"/>
    </source>
</evidence>
<feature type="domain" description="Glycosyltransferase subfamily 4-like N-terminal" evidence="4">
    <location>
        <begin position="17"/>
        <end position="178"/>
    </location>
</feature>
<dbReference type="Proteomes" id="UP000216004">
    <property type="component" value="Unassembled WGS sequence"/>
</dbReference>
<dbReference type="AlphaFoldDB" id="A0A261EQS3"/>
<dbReference type="OrthoDB" id="9790710at2"/>